<dbReference type="InterPro" id="IPR043197">
    <property type="entry name" value="Plakin"/>
</dbReference>
<dbReference type="GO" id="GO:0045110">
    <property type="term" value="P:intermediate filament bundle assembly"/>
    <property type="evidence" value="ECO:0007669"/>
    <property type="project" value="TreeGrafter"/>
</dbReference>
<keyword evidence="8" id="KW-1185">Reference proteome</keyword>
<evidence type="ECO:0000313" key="7">
    <source>
        <dbReference type="EMBL" id="KFP09724.1"/>
    </source>
</evidence>
<proteinExistence type="inferred from homology"/>
<dbReference type="PANTHER" id="PTHR23169:SF21">
    <property type="entry name" value="EPIPLAKIN"/>
    <property type="match status" value="1"/>
</dbReference>
<dbReference type="GO" id="GO:1990254">
    <property type="term" value="F:keratin filament binding"/>
    <property type="evidence" value="ECO:0007669"/>
    <property type="project" value="TreeGrafter"/>
</dbReference>
<evidence type="ECO:0000256" key="3">
    <source>
        <dbReference type="ARBA" id="ARBA00022553"/>
    </source>
</evidence>
<dbReference type="Proteomes" id="UP000053119">
    <property type="component" value="Unassembled WGS sequence"/>
</dbReference>
<dbReference type="GO" id="GO:0042060">
    <property type="term" value="P:wound healing"/>
    <property type="evidence" value="ECO:0007669"/>
    <property type="project" value="TreeGrafter"/>
</dbReference>
<name>A0A091IM02_EGRGA</name>
<organism evidence="7 8">
    <name type="scientific">Egretta garzetta</name>
    <name type="common">Little egret</name>
    <dbReference type="NCBI Taxonomy" id="188379"/>
    <lineage>
        <taxon>Eukaryota</taxon>
        <taxon>Metazoa</taxon>
        <taxon>Chordata</taxon>
        <taxon>Craniata</taxon>
        <taxon>Vertebrata</taxon>
        <taxon>Euteleostomi</taxon>
        <taxon>Archelosauria</taxon>
        <taxon>Archosauria</taxon>
        <taxon>Dinosauria</taxon>
        <taxon>Saurischia</taxon>
        <taxon>Theropoda</taxon>
        <taxon>Coelurosauria</taxon>
        <taxon>Aves</taxon>
        <taxon>Neognathae</taxon>
        <taxon>Neoaves</taxon>
        <taxon>Aequornithes</taxon>
        <taxon>Pelecaniformes</taxon>
        <taxon>Ardeidae</taxon>
        <taxon>Egretta</taxon>
    </lineage>
</organism>
<dbReference type="InterPro" id="IPR001101">
    <property type="entry name" value="Plectin_repeat"/>
</dbReference>
<gene>
    <name evidence="7" type="ORF">Z169_11282</name>
</gene>
<evidence type="ECO:0000256" key="5">
    <source>
        <dbReference type="ARBA" id="ARBA00022949"/>
    </source>
</evidence>
<dbReference type="STRING" id="188379.A0A091IM02"/>
<evidence type="ECO:0000256" key="1">
    <source>
        <dbReference type="ARBA" id="ARBA00004282"/>
    </source>
</evidence>
<dbReference type="GO" id="GO:0045095">
    <property type="term" value="C:keratin filament"/>
    <property type="evidence" value="ECO:0007669"/>
    <property type="project" value="TreeGrafter"/>
</dbReference>
<sequence>TFEGLRDRVTADQLLSSEIINQELFKKLKEGETSAKDVVSMDTVKKYLQGTGSIGGLLLPDSQEKVSIYQAKRKGLLRPGTSLILLEAQAATGFIIDPAANKRYSVDEALRANIIGPDVYDKLLTAEKSVTGYRDPYSGNKISLFQAMKKELIVKEHAIRLLEAQIATGGIIDPVNSHRIPVEVAYKRGYFDKKMNLILSDPSDDTKGFFDPNTHENLTYLQLKEKCITEPSTGLCLLPLNSRKRPAAPAHTDEHIQRILKETVVKAKGVSLWELIHSGYFTEEQRSDLVEKFRSEEVSLQQLVALVLRLVGEMEMKARTHITLEGLRGSVPAVWLLDAGIITEKTFEELAQGIRAPEEVAAMESVKRYLQGTGSIAGVFIEASQKKMSFYDAMKNNLLLPGAALRLLEAQAATGYLSDPATNQRLSVADAVKAAVVGEELTEKLLLAERAVTGYTDPYTGSTISLCQALRKELIPLGDAVPLLEAQLATGGVIDPIHHHHLPLQAACRYGFFDEDLNQALSQLNESTKVFFDPNTKEYVTYQQLKDRCIHEAGSGLWLLPLSENAVFCVDEQTMEVLKSVTVCVNIGRFKGQTVSVWDLLNSEYLSESKRRELVQRYKDENAEVLQEIVTIVTTIIEETETQGTKFAFKGLRKRVSAGDLFQSQLIDKKTLDELSQGKKTVKEVTEMDSVRRYLEGSNFIAGVLIQPSQEKMSIYQAMRKGILRPGTALVLREAQAATGYIIDPEKNKKFSVEEALNTGLIGGEIFEKLLCAERAVTGYADPYTRAPMSLFEAMNQGLIVKSHGIRLLEAQIATGGIIDPVHSHRIPVEVAYRRGYFNQEMNQILSDPSDDTKGFFDPNTHENLTYMQLLERCVQDSETGLYMLQVVQEGGKYFYIDELTKQVLRSKPLEVKVGKFKDQAISIWEVLCSHYISEQKRKELVMQYKCKTLTLEGLVSLILKIIADMEQRAEALKVRGLRGDVSVSELFNSEIINKTTLDELQDGSLTLASLTKRDTVKRYLDGTGCIAGVLLPSRKEKMSIYQALKKGLLTEQCALGLLEAQAATGFLIDPLKNERLSVDEAISSGLVGSNLHKKLLLAEQAVTGYTDPHTGKKISLFQAMRQKITAKEHGIRLLEAQIATGGIIDPVHSHRLPVEVACRRGYLDDDMFLLLSDPDHGNKGFIDPNTHEKISYSQLLQRCSKDQDTGLLLSVLIEEAVERSSNVKFTGLRRQVTASDLVDSGIIDKDTLADLVQGSKTVEEVTEMASVKRYLDGTGCIAGVLVPSKADPAKMEKMSIYQAMWKGILRQGTALVLLEAQAATGFVVDPLANKKLSVDEAVSSGLVGSELHEKLLSAERAVTGYTDPYTGDQISLFQAMKKELIFIVKEHAIRLLEAQIATGGIIDPINSHRIPVEVAYQHGYFDQEMCQFLSNPKNQTRSCFDPNTHENLTYTQLLRRCVPDPDTGL</sequence>
<protein>
    <submittedName>
        <fullName evidence="7">Plectin</fullName>
    </submittedName>
</protein>
<reference evidence="7 8" key="1">
    <citation type="submission" date="2014-04" db="EMBL/GenBank/DDBJ databases">
        <title>Genome evolution of avian class.</title>
        <authorList>
            <person name="Zhang G."/>
            <person name="Li C."/>
        </authorList>
    </citation>
    <scope>NUCLEOTIDE SEQUENCE [LARGE SCALE GENOMIC DNA]</scope>
    <source>
        <strain evidence="7">BGI_Z169</strain>
    </source>
</reference>
<dbReference type="Pfam" id="PF00681">
    <property type="entry name" value="Plectin"/>
    <property type="match status" value="12"/>
</dbReference>
<evidence type="ECO:0000256" key="6">
    <source>
        <dbReference type="ARBA" id="ARBA00023054"/>
    </source>
</evidence>
<comment type="subcellular location">
    <subcellularLocation>
        <location evidence="1">Cell junction</location>
    </subcellularLocation>
</comment>
<feature type="non-terminal residue" evidence="7">
    <location>
        <position position="1"/>
    </location>
</feature>
<dbReference type="PANTHER" id="PTHR23169">
    <property type="entry name" value="ENVOPLAKIN"/>
    <property type="match status" value="1"/>
</dbReference>
<keyword evidence="4" id="KW-0677">Repeat</keyword>
<dbReference type="GO" id="GO:0005737">
    <property type="term" value="C:cytoplasm"/>
    <property type="evidence" value="ECO:0007669"/>
    <property type="project" value="TreeGrafter"/>
</dbReference>
<evidence type="ECO:0000313" key="8">
    <source>
        <dbReference type="Proteomes" id="UP000053119"/>
    </source>
</evidence>
<dbReference type="GO" id="GO:0042995">
    <property type="term" value="C:cell projection"/>
    <property type="evidence" value="ECO:0007669"/>
    <property type="project" value="UniProtKB-SubCell"/>
</dbReference>
<dbReference type="EMBL" id="KK500665">
    <property type="protein sequence ID" value="KFP09724.1"/>
    <property type="molecule type" value="Genomic_DNA"/>
</dbReference>
<evidence type="ECO:0000256" key="4">
    <source>
        <dbReference type="ARBA" id="ARBA00022737"/>
    </source>
</evidence>
<keyword evidence="5" id="KW-0965">Cell junction</keyword>
<accession>A0A091IM02</accession>
<dbReference type="GO" id="GO:0005198">
    <property type="term" value="F:structural molecule activity"/>
    <property type="evidence" value="ECO:0007669"/>
    <property type="project" value="TreeGrafter"/>
</dbReference>
<feature type="non-terminal residue" evidence="7">
    <location>
        <position position="1466"/>
    </location>
</feature>
<comment type="similarity">
    <text evidence="2">Belongs to the plakin or cytolinker family.</text>
</comment>
<dbReference type="Gene3D" id="3.90.1290.10">
    <property type="entry name" value="Plakin repeat"/>
    <property type="match status" value="5"/>
</dbReference>
<keyword evidence="6" id="KW-0175">Coiled coil</keyword>
<dbReference type="SUPFAM" id="SSF75399">
    <property type="entry name" value="Plakin repeat"/>
    <property type="match status" value="5"/>
</dbReference>
<dbReference type="FunFam" id="3.90.1290.10:FF:000001">
    <property type="entry name" value="Plectin a"/>
    <property type="match status" value="5"/>
</dbReference>
<dbReference type="GO" id="GO:0070161">
    <property type="term" value="C:anchoring junction"/>
    <property type="evidence" value="ECO:0007669"/>
    <property type="project" value="UniProtKB-SubCell"/>
</dbReference>
<dbReference type="SMART" id="SM00250">
    <property type="entry name" value="PLEC"/>
    <property type="match status" value="25"/>
</dbReference>
<dbReference type="InterPro" id="IPR035915">
    <property type="entry name" value="Plakin_repeat_sf"/>
</dbReference>
<dbReference type="GO" id="GO:0016020">
    <property type="term" value="C:membrane"/>
    <property type="evidence" value="ECO:0007669"/>
    <property type="project" value="TreeGrafter"/>
</dbReference>
<evidence type="ECO:0000256" key="2">
    <source>
        <dbReference type="ARBA" id="ARBA00009109"/>
    </source>
</evidence>
<keyword evidence="3" id="KW-0597">Phosphoprotein</keyword>